<dbReference type="PANTHER" id="PTHR43057">
    <property type="entry name" value="ARSENITE EFFLUX TRANSPORTER"/>
    <property type="match status" value="1"/>
</dbReference>
<reference evidence="9" key="2">
    <citation type="journal article" date="2012" name="PLoS ONE">
        <title>A Deeply Branching Thermophilic Bacterium with an Ancient Acetyl-CoA Pathway Dominates a Subsurface Ecosystem.</title>
        <authorList>
            <person name="Takami H."/>
            <person name="Noguchi H."/>
            <person name="Takaki Y."/>
            <person name="Uchiyama I."/>
            <person name="Toyoda A."/>
            <person name="Nishi S."/>
            <person name="Chee G.-J."/>
            <person name="Arai W."/>
            <person name="Nunoura T."/>
            <person name="Itoh T."/>
            <person name="Hattori M."/>
            <person name="Takai K."/>
        </authorList>
    </citation>
    <scope>NUCLEOTIDE SEQUENCE</scope>
</reference>
<dbReference type="EMBL" id="AP011710">
    <property type="protein sequence ID" value="BAL55124.1"/>
    <property type="molecule type" value="Genomic_DNA"/>
</dbReference>
<evidence type="ECO:0000256" key="6">
    <source>
        <dbReference type="ARBA" id="ARBA00022989"/>
    </source>
</evidence>
<evidence type="ECO:0000256" key="1">
    <source>
        <dbReference type="ARBA" id="ARBA00004651"/>
    </source>
</evidence>
<keyword evidence="5 8" id="KW-0812">Transmembrane</keyword>
<feature type="transmembrane region" description="Helical" evidence="8">
    <location>
        <begin position="125"/>
        <end position="145"/>
    </location>
</feature>
<dbReference type="Gene3D" id="1.20.1530.20">
    <property type="match status" value="1"/>
</dbReference>
<feature type="transmembrane region" description="Helical" evidence="8">
    <location>
        <begin position="31"/>
        <end position="52"/>
    </location>
</feature>
<comment type="subcellular location">
    <subcellularLocation>
        <location evidence="1">Cell membrane</location>
        <topology evidence="1">Multi-pass membrane protein</topology>
    </subcellularLocation>
</comment>
<keyword evidence="4" id="KW-1003">Cell membrane</keyword>
<feature type="transmembrane region" description="Helical" evidence="8">
    <location>
        <begin position="64"/>
        <end position="87"/>
    </location>
</feature>
<reference evidence="9" key="1">
    <citation type="journal article" date="2005" name="Environ. Microbiol.">
        <title>Genetic and functional properties of uncultivated thermophilic crenarchaeotes from a subsurface gold mine as revealed by analysis of genome fragments.</title>
        <authorList>
            <person name="Nunoura T."/>
            <person name="Hirayama H."/>
            <person name="Takami H."/>
            <person name="Oida H."/>
            <person name="Nishi S."/>
            <person name="Shimamura S."/>
            <person name="Suzuki Y."/>
            <person name="Inagaki F."/>
            <person name="Takai K."/>
            <person name="Nealson K.H."/>
            <person name="Horikoshi K."/>
        </authorList>
    </citation>
    <scope>NUCLEOTIDE SEQUENCE</scope>
</reference>
<comment type="similarity">
    <text evidence="2">Belongs to the arsenical resistance-3 (ACR3) (TC 2.A.59) family.</text>
</comment>
<evidence type="ECO:0000256" key="2">
    <source>
        <dbReference type="ARBA" id="ARBA00010110"/>
    </source>
</evidence>
<feature type="transmembrane region" description="Helical" evidence="8">
    <location>
        <begin position="188"/>
        <end position="207"/>
    </location>
</feature>
<evidence type="ECO:0000256" key="3">
    <source>
        <dbReference type="ARBA" id="ARBA00022448"/>
    </source>
</evidence>
<name>H5SG38_9BACT</name>
<evidence type="ECO:0000256" key="4">
    <source>
        <dbReference type="ARBA" id="ARBA00022475"/>
    </source>
</evidence>
<dbReference type="InterPro" id="IPR004706">
    <property type="entry name" value="Arsenical-R_Acr3"/>
</dbReference>
<dbReference type="GO" id="GO:0015105">
    <property type="term" value="F:arsenite transmembrane transporter activity"/>
    <property type="evidence" value="ECO:0007669"/>
    <property type="project" value="TreeGrafter"/>
</dbReference>
<dbReference type="GO" id="GO:0005886">
    <property type="term" value="C:plasma membrane"/>
    <property type="evidence" value="ECO:0007669"/>
    <property type="project" value="UniProtKB-SubCell"/>
</dbReference>
<proteinExistence type="inferred from homology"/>
<accession>H5SG38</accession>
<dbReference type="PANTHER" id="PTHR43057:SF1">
    <property type="entry name" value="ARSENICAL-RESISTANCE PROTEIN 3"/>
    <property type="match status" value="1"/>
</dbReference>
<keyword evidence="3" id="KW-0813">Transport</keyword>
<dbReference type="AlphaFoldDB" id="H5SG38"/>
<gene>
    <name evidence="9" type="ORF">HGMM_F23D12C03</name>
</gene>
<keyword evidence="6 8" id="KW-1133">Transmembrane helix</keyword>
<dbReference type="InterPro" id="IPR002657">
    <property type="entry name" value="BilAc:Na_symport/Acr3"/>
</dbReference>
<feature type="transmembrane region" description="Helical" evidence="8">
    <location>
        <begin position="227"/>
        <end position="244"/>
    </location>
</feature>
<evidence type="ECO:0000256" key="8">
    <source>
        <dbReference type="SAM" id="Phobius"/>
    </source>
</evidence>
<dbReference type="Pfam" id="PF01758">
    <property type="entry name" value="SBF"/>
    <property type="match status" value="1"/>
</dbReference>
<dbReference type="GO" id="GO:0015104">
    <property type="term" value="F:antimonite transmembrane transporter activity"/>
    <property type="evidence" value="ECO:0007669"/>
    <property type="project" value="TreeGrafter"/>
</dbReference>
<feature type="transmembrane region" description="Helical" evidence="8">
    <location>
        <begin position="93"/>
        <end position="113"/>
    </location>
</feature>
<evidence type="ECO:0000256" key="5">
    <source>
        <dbReference type="ARBA" id="ARBA00022692"/>
    </source>
</evidence>
<sequence>MRDLAEPAVLLGAAAVGVGLAVWLPGAEDGAQRLITPFLMVVLFTLFARVSLGRLQEAARDWRYLLTAVGLNFVSTPLIAFCLGWVFLRDEPALWVGLVLALITPCTDWYLIFTDLAGGDVHRNLALLPWNLVLQLVLLPVYLLVFTQTLMPVDLSTLARAFALYVAIPLGAAQLVRWHRPQVAVSGWLARLGFAALALTVMAMFTGHGEIVLKRPTLFLRMGPPMLSFYLISFSLSWLVSRWLHYPRERFIALACTTTARNSPLALPLAVVLFPAHPVVALSQLIEPVLEIPSLIVFSAVAKRRVQPVTAPTAAWFADPRTSGDDCAGYVSEENQT</sequence>
<evidence type="ECO:0000313" key="9">
    <source>
        <dbReference type="EMBL" id="BAL55124.1"/>
    </source>
</evidence>
<evidence type="ECO:0000256" key="7">
    <source>
        <dbReference type="ARBA" id="ARBA00023136"/>
    </source>
</evidence>
<dbReference type="InterPro" id="IPR038770">
    <property type="entry name" value="Na+/solute_symporter_sf"/>
</dbReference>
<dbReference type="GO" id="GO:0015297">
    <property type="term" value="F:antiporter activity"/>
    <property type="evidence" value="ECO:0007669"/>
    <property type="project" value="InterPro"/>
</dbReference>
<organism evidence="9">
    <name type="scientific">uncultured Acidobacteriota bacterium</name>
    <dbReference type="NCBI Taxonomy" id="171953"/>
    <lineage>
        <taxon>Bacteria</taxon>
        <taxon>Pseudomonadati</taxon>
        <taxon>Acidobacteriota</taxon>
        <taxon>environmental samples</taxon>
    </lineage>
</organism>
<protein>
    <submittedName>
        <fullName evidence="9">Hypothetical conserved protein</fullName>
    </submittedName>
</protein>
<keyword evidence="7 8" id="KW-0472">Membrane</keyword>
<feature type="transmembrane region" description="Helical" evidence="8">
    <location>
        <begin position="157"/>
        <end position="176"/>
    </location>
</feature>